<evidence type="ECO:0000259" key="2">
    <source>
        <dbReference type="Pfam" id="PF12770"/>
    </source>
</evidence>
<keyword evidence="4" id="KW-1185">Reference proteome</keyword>
<evidence type="ECO:0000313" key="4">
    <source>
        <dbReference type="Proteomes" id="UP001501411"/>
    </source>
</evidence>
<reference evidence="4" key="1">
    <citation type="journal article" date="2019" name="Int. J. Syst. Evol. Microbiol.">
        <title>The Global Catalogue of Microorganisms (GCM) 10K type strain sequencing project: providing services to taxonomists for standard genome sequencing and annotation.</title>
        <authorList>
            <consortium name="The Broad Institute Genomics Platform"/>
            <consortium name="The Broad Institute Genome Sequencing Center for Infectious Disease"/>
            <person name="Wu L."/>
            <person name="Ma J."/>
        </authorList>
    </citation>
    <scope>NUCLEOTIDE SEQUENCE [LARGE SCALE GENOMIC DNA]</scope>
    <source>
        <strain evidence="4">JCM 18200</strain>
    </source>
</reference>
<name>A0ABP9BBW1_9SPHI</name>
<proteinExistence type="predicted"/>
<dbReference type="EMBL" id="BAABIQ010000031">
    <property type="protein sequence ID" value="GAA4792024.1"/>
    <property type="molecule type" value="Genomic_DNA"/>
</dbReference>
<dbReference type="RefSeq" id="WP_345231624.1">
    <property type="nucleotide sequence ID" value="NZ_BAABIQ010000031.1"/>
</dbReference>
<dbReference type="InterPro" id="IPR011990">
    <property type="entry name" value="TPR-like_helical_dom_sf"/>
</dbReference>
<dbReference type="Pfam" id="PF12770">
    <property type="entry name" value="CHAT"/>
    <property type="match status" value="1"/>
</dbReference>
<dbReference type="SUPFAM" id="SSF48452">
    <property type="entry name" value="TPR-like"/>
    <property type="match status" value="2"/>
</dbReference>
<dbReference type="InterPro" id="IPR019734">
    <property type="entry name" value="TPR_rpt"/>
</dbReference>
<dbReference type="SMART" id="SM00028">
    <property type="entry name" value="TPR"/>
    <property type="match status" value="3"/>
</dbReference>
<accession>A0ABP9BBW1</accession>
<sequence>MYKLAFIVILLLLPYRSKCQHSLTDEVWKHFHELVSLPIKEQLEGFKNLQNRCIQQKLTTDSTYTNLLFLYAGAEFSDHNIKNAISLLKDAINIAIKYPNGTPLAYLSKYLFYLAYYQAEIGELANAVRNYNKAYQLGIKKYNKWRIPSMVCQALSHIYYEIEDFQRGLSYATLGANIDKQNDDNFNLTKNIYEQCINLLRLGKTAEIVIKMDSLSNLVENYSTEIDKGTYYEFFAEVYSETGDYSAAKFWFNRALKIFKKTNSSADIGKIYINLHYLSILQNQLHLSDQYESLAFKFSNSGYHLSRFYNNKAFIYKKQKFRDSTKFYLQKALTVLPMNFKPSNVFENPKATQLKNLSQKDYAFSPLLDKAEILALDKTNKTNLKYALNTYQLLDTLVDYIRWQHQGMATKLFWREKLNSLYEQAIETAYQLNDTEKAFYFLEKSRAVLLLDQLNSHAAKNVLPQAEADKEAALRMQVSYYQNKGDPNEQLSDFLQAQAKLDEYVQDLEKRYPRYYEYKYNNHVPRLTEVQDYLANSQQSLFSYYEGKQGIYLLVVTPQKSLLKKIDSASYYSNKQELMSFFAHTNQFNQQYERYLQTSNRFYQLFLAPIKSYLTSRVIVSTSSAIIPFAALSASAQKADYLVNHYAFSYTYSARALLHQQVHPSADKAQNYFLGVAPVDYPYKSSLARLSGATKALKDNQQLFQSSLLFTNEKADKASFERQWPQAKVVQLISHAYADQENTQPLIYFADSSLSLNDIHQEQAQTQLLVLSACRTGIGKDYQGEGVFSLSRGFMGAGVPSIYSTLWDVADQDAYSLSHQILKSASKEVPLDLALQEAQVNWLRKADRSKQIPNAWAGIILLGSSNPLAPEPTQYVWLWYFLILSAMVTFGSWFWMKKRTEKKL</sequence>
<comment type="caution">
    <text evidence="3">The sequence shown here is derived from an EMBL/GenBank/DDBJ whole genome shotgun (WGS) entry which is preliminary data.</text>
</comment>
<dbReference type="Proteomes" id="UP001501411">
    <property type="component" value="Unassembled WGS sequence"/>
</dbReference>
<dbReference type="InterPro" id="IPR024983">
    <property type="entry name" value="CHAT_dom"/>
</dbReference>
<keyword evidence="1" id="KW-0812">Transmembrane</keyword>
<evidence type="ECO:0000313" key="3">
    <source>
        <dbReference type="EMBL" id="GAA4792024.1"/>
    </source>
</evidence>
<keyword evidence="1" id="KW-0472">Membrane</keyword>
<evidence type="ECO:0000256" key="1">
    <source>
        <dbReference type="SAM" id="Phobius"/>
    </source>
</evidence>
<gene>
    <name evidence="3" type="ORF">GCM10023231_19960</name>
</gene>
<protein>
    <recommendedName>
        <fullName evidence="2">CHAT domain-containing protein</fullName>
    </recommendedName>
</protein>
<keyword evidence="1" id="KW-1133">Transmembrane helix</keyword>
<feature type="transmembrane region" description="Helical" evidence="1">
    <location>
        <begin position="877"/>
        <end position="896"/>
    </location>
</feature>
<dbReference type="Gene3D" id="1.25.40.10">
    <property type="entry name" value="Tetratricopeptide repeat domain"/>
    <property type="match status" value="1"/>
</dbReference>
<feature type="domain" description="CHAT" evidence="2">
    <location>
        <begin position="598"/>
        <end position="864"/>
    </location>
</feature>
<organism evidence="3 4">
    <name type="scientific">Olivibacter ginsenosidimutans</name>
    <dbReference type="NCBI Taxonomy" id="1176537"/>
    <lineage>
        <taxon>Bacteria</taxon>
        <taxon>Pseudomonadati</taxon>
        <taxon>Bacteroidota</taxon>
        <taxon>Sphingobacteriia</taxon>
        <taxon>Sphingobacteriales</taxon>
        <taxon>Sphingobacteriaceae</taxon>
        <taxon>Olivibacter</taxon>
    </lineage>
</organism>